<keyword evidence="3" id="KW-1185">Reference proteome</keyword>
<feature type="region of interest" description="Disordered" evidence="1">
    <location>
        <begin position="135"/>
        <end position="158"/>
    </location>
</feature>
<protein>
    <submittedName>
        <fullName evidence="2">Uncharacterized protein</fullName>
    </submittedName>
</protein>
<evidence type="ECO:0000256" key="1">
    <source>
        <dbReference type="SAM" id="MobiDB-lite"/>
    </source>
</evidence>
<proteinExistence type="predicted"/>
<dbReference type="EMBL" id="WJXW01000004">
    <property type="protein sequence ID" value="KAF9736701.1"/>
    <property type="molecule type" value="Genomic_DNA"/>
</dbReference>
<comment type="caution">
    <text evidence="2">The sequence shown here is derived from an EMBL/GenBank/DDBJ whole genome shotgun (WGS) entry which is preliminary data.</text>
</comment>
<dbReference type="AlphaFoldDB" id="A0A9P6GJB6"/>
<name>A0A9P6GJB6_9PLEO</name>
<reference evidence="2" key="1">
    <citation type="journal article" date="2020" name="Mol. Plant Microbe Interact.">
        <title>Genome Sequence of the Biocontrol Agent Coniothyrium minitans strain Conio (IMI 134523).</title>
        <authorList>
            <person name="Patel D."/>
            <person name="Shittu T.A."/>
            <person name="Baroncelli R."/>
            <person name="Muthumeenakshi S."/>
            <person name="Osborne T.H."/>
            <person name="Janganan T.K."/>
            <person name="Sreenivasaprasad S."/>
        </authorList>
    </citation>
    <scope>NUCLEOTIDE SEQUENCE</scope>
    <source>
        <strain evidence="2">Conio</strain>
    </source>
</reference>
<dbReference type="OrthoDB" id="3540210at2759"/>
<organism evidence="2 3">
    <name type="scientific">Paraphaeosphaeria minitans</name>
    <dbReference type="NCBI Taxonomy" id="565426"/>
    <lineage>
        <taxon>Eukaryota</taxon>
        <taxon>Fungi</taxon>
        <taxon>Dikarya</taxon>
        <taxon>Ascomycota</taxon>
        <taxon>Pezizomycotina</taxon>
        <taxon>Dothideomycetes</taxon>
        <taxon>Pleosporomycetidae</taxon>
        <taxon>Pleosporales</taxon>
        <taxon>Massarineae</taxon>
        <taxon>Didymosphaeriaceae</taxon>
        <taxon>Paraphaeosphaeria</taxon>
    </lineage>
</organism>
<evidence type="ECO:0000313" key="2">
    <source>
        <dbReference type="EMBL" id="KAF9736701.1"/>
    </source>
</evidence>
<evidence type="ECO:0000313" key="3">
    <source>
        <dbReference type="Proteomes" id="UP000756921"/>
    </source>
</evidence>
<accession>A0A9P6GJB6</accession>
<sequence>MIVASKICCSSNENLRLESQPLDNFIDLGITYALMPKVRLNQHCAPLVTDGYTSLYIERQHNDSSTDICQEHRNPGVQVRTFPRPPSLKPGFLTIGFAGSLARDGAEMAQEHSEMFVRHRRRPPPHLRQVRDFAEAPKSRTDVAHQVDRSPSWPTSYDASGCGMLPTVLSRPSAR</sequence>
<gene>
    <name evidence="2" type="ORF">PMIN01_04480</name>
</gene>
<dbReference type="Proteomes" id="UP000756921">
    <property type="component" value="Unassembled WGS sequence"/>
</dbReference>
<feature type="compositionally biased region" description="Basic and acidic residues" evidence="1">
    <location>
        <begin position="135"/>
        <end position="148"/>
    </location>
</feature>